<dbReference type="RefSeq" id="WP_121200870.1">
    <property type="nucleotide sequence ID" value="NZ_RBKU01000001.1"/>
</dbReference>
<sequence length="183" mass="20761">MDIVTPPAGGWQVLSAQIAQRQPQALAYLNQVYKQLFNQDIKQGCGNCYQKAFYRIQKYLYLQQQNNPSNILSMTYPTRKYLLKPDRSLQTTFGGDTLTNDNLTDEAAEKLLQAHPALLQHFDRYPGKDDDVVVVITAPAPQQQPEEQQPAEPQQPEKQQPEETVDAAQTEIFPVNTQGKKSR</sequence>
<feature type="compositionally biased region" description="Low complexity" evidence="1">
    <location>
        <begin position="138"/>
        <end position="158"/>
    </location>
</feature>
<feature type="region of interest" description="Disordered" evidence="1">
    <location>
        <begin position="136"/>
        <end position="183"/>
    </location>
</feature>
<name>A0A495JA18_9SPHI</name>
<gene>
    <name evidence="2" type="ORF">BDD43_5162</name>
</gene>
<dbReference type="EMBL" id="RBKU01000001">
    <property type="protein sequence ID" value="RKR84909.1"/>
    <property type="molecule type" value="Genomic_DNA"/>
</dbReference>
<proteinExistence type="predicted"/>
<evidence type="ECO:0000313" key="3">
    <source>
        <dbReference type="Proteomes" id="UP000268007"/>
    </source>
</evidence>
<dbReference type="AlphaFoldDB" id="A0A495JA18"/>
<accession>A0A495JA18</accession>
<reference evidence="2 3" key="1">
    <citation type="submission" date="2018-10" db="EMBL/GenBank/DDBJ databases">
        <title>Genomic Encyclopedia of Archaeal and Bacterial Type Strains, Phase II (KMG-II): from individual species to whole genera.</title>
        <authorList>
            <person name="Goeker M."/>
        </authorList>
    </citation>
    <scope>NUCLEOTIDE SEQUENCE [LARGE SCALE GENOMIC DNA]</scope>
    <source>
        <strain evidence="2 3">DSM 18602</strain>
    </source>
</reference>
<comment type="caution">
    <text evidence="2">The sequence shown here is derived from an EMBL/GenBank/DDBJ whole genome shotgun (WGS) entry which is preliminary data.</text>
</comment>
<dbReference type="OrthoDB" id="798143at2"/>
<dbReference type="Proteomes" id="UP000268007">
    <property type="component" value="Unassembled WGS sequence"/>
</dbReference>
<evidence type="ECO:0000256" key="1">
    <source>
        <dbReference type="SAM" id="MobiDB-lite"/>
    </source>
</evidence>
<protein>
    <submittedName>
        <fullName evidence="2">Uncharacterized protein</fullName>
    </submittedName>
</protein>
<keyword evidence="3" id="KW-1185">Reference proteome</keyword>
<evidence type="ECO:0000313" key="2">
    <source>
        <dbReference type="EMBL" id="RKR84909.1"/>
    </source>
</evidence>
<organism evidence="2 3">
    <name type="scientific">Mucilaginibacter gracilis</name>
    <dbReference type="NCBI Taxonomy" id="423350"/>
    <lineage>
        <taxon>Bacteria</taxon>
        <taxon>Pseudomonadati</taxon>
        <taxon>Bacteroidota</taxon>
        <taxon>Sphingobacteriia</taxon>
        <taxon>Sphingobacteriales</taxon>
        <taxon>Sphingobacteriaceae</taxon>
        <taxon>Mucilaginibacter</taxon>
    </lineage>
</organism>